<name>A0A9X4H956_9FIRM</name>
<evidence type="ECO:0000313" key="3">
    <source>
        <dbReference type="Proteomes" id="UP001154312"/>
    </source>
</evidence>
<proteinExistence type="predicted"/>
<organism evidence="2 3">
    <name type="scientific">Pelotomaculum isophthalicicum JI</name>
    <dbReference type="NCBI Taxonomy" id="947010"/>
    <lineage>
        <taxon>Bacteria</taxon>
        <taxon>Bacillati</taxon>
        <taxon>Bacillota</taxon>
        <taxon>Clostridia</taxon>
        <taxon>Eubacteriales</taxon>
        <taxon>Desulfotomaculaceae</taxon>
        <taxon>Pelotomaculum</taxon>
    </lineage>
</organism>
<keyword evidence="3" id="KW-1185">Reference proteome</keyword>
<dbReference type="Gene3D" id="3.30.240.20">
    <property type="entry name" value="bsu07140 like domains"/>
    <property type="match status" value="1"/>
</dbReference>
<dbReference type="EMBL" id="JAKOAV010000040">
    <property type="protein sequence ID" value="MDF9409724.1"/>
    <property type="molecule type" value="Genomic_DNA"/>
</dbReference>
<reference evidence="2" key="1">
    <citation type="submission" date="2022-02" db="EMBL/GenBank/DDBJ databases">
        <authorList>
            <person name="Leng L."/>
        </authorList>
    </citation>
    <scope>NUCLEOTIDE SEQUENCE</scope>
    <source>
        <strain evidence="2">JI</strain>
    </source>
</reference>
<accession>A0A9X4H956</accession>
<feature type="domain" description="YetF C-terminal" evidence="1">
    <location>
        <begin position="1"/>
        <end position="43"/>
    </location>
</feature>
<comment type="caution">
    <text evidence="2">The sequence shown here is derived from an EMBL/GenBank/DDBJ whole genome shotgun (WGS) entry which is preliminary data.</text>
</comment>
<sequence>MLVVDGNIAKHRLSELGLSDEWLKQELNKIGINDISEVTIAQLNTTGKLYVDKRSDWDGWQ</sequence>
<gene>
    <name evidence="2" type="ORF">L7E55_15435</name>
</gene>
<evidence type="ECO:0000313" key="2">
    <source>
        <dbReference type="EMBL" id="MDF9409724.1"/>
    </source>
</evidence>
<evidence type="ECO:0000259" key="1">
    <source>
        <dbReference type="Pfam" id="PF04239"/>
    </source>
</evidence>
<dbReference type="Proteomes" id="UP001154312">
    <property type="component" value="Unassembled WGS sequence"/>
</dbReference>
<dbReference type="AlphaFoldDB" id="A0A9X4H956"/>
<dbReference type="InterPro" id="IPR007353">
    <property type="entry name" value="DUF421"/>
</dbReference>
<dbReference type="InterPro" id="IPR023090">
    <property type="entry name" value="UPF0702_alpha/beta_dom_sf"/>
</dbReference>
<protein>
    <recommendedName>
        <fullName evidence="1">YetF C-terminal domain-containing protein</fullName>
    </recommendedName>
</protein>
<dbReference type="Pfam" id="PF04239">
    <property type="entry name" value="DUF421"/>
    <property type="match status" value="1"/>
</dbReference>